<keyword evidence="13" id="KW-1185">Reference proteome</keyword>
<dbReference type="OrthoDB" id="5962859at2759"/>
<feature type="domain" description="UPAR/Ly6" evidence="11">
    <location>
        <begin position="23"/>
        <end position="100"/>
    </location>
</feature>
<evidence type="ECO:0000259" key="11">
    <source>
        <dbReference type="Pfam" id="PF00021"/>
    </source>
</evidence>
<keyword evidence="2" id="KW-1003">Cell membrane</keyword>
<keyword evidence="8" id="KW-0449">Lipoprotein</keyword>
<accession>A0A8J6EKI3</accession>
<evidence type="ECO:0000256" key="5">
    <source>
        <dbReference type="ARBA" id="ARBA00023136"/>
    </source>
</evidence>
<dbReference type="InterPro" id="IPR046354">
    <property type="entry name" value="SPACA4/Bouncer"/>
</dbReference>
<dbReference type="InterPro" id="IPR016054">
    <property type="entry name" value="LY6_UPA_recep-like"/>
</dbReference>
<evidence type="ECO:0000313" key="13">
    <source>
        <dbReference type="Proteomes" id="UP000770717"/>
    </source>
</evidence>
<dbReference type="Gene3D" id="2.10.60.10">
    <property type="entry name" value="CD59"/>
    <property type="match status" value="1"/>
</dbReference>
<sequence length="123" mass="12954">MNIGTRGRLCFVSEVFLHFLLGQALECYSCDYGTCLLPSKTSCGLLQVCGTETATTSNIGLKKKGCLNPTDCLTDSSVTYLGLTVTTTRSCCLTNLCNSATAPKVSVITGLATILALVVAKLF</sequence>
<evidence type="ECO:0000256" key="6">
    <source>
        <dbReference type="ARBA" id="ARBA00023157"/>
    </source>
</evidence>
<evidence type="ECO:0000256" key="10">
    <source>
        <dbReference type="SAM" id="SignalP"/>
    </source>
</evidence>
<gene>
    <name evidence="12" type="ORF">GDO78_016776</name>
</gene>
<name>A0A8J6EKI3_ELECQ</name>
<comment type="subcellular location">
    <subcellularLocation>
        <location evidence="1">Cell membrane</location>
        <topology evidence="1">Lipid-anchor</topology>
        <topology evidence="1">GPI-anchor</topology>
    </subcellularLocation>
</comment>
<evidence type="ECO:0000256" key="8">
    <source>
        <dbReference type="ARBA" id="ARBA00023288"/>
    </source>
</evidence>
<evidence type="ECO:0000256" key="9">
    <source>
        <dbReference type="ARBA" id="ARBA00029446"/>
    </source>
</evidence>
<keyword evidence="5" id="KW-0472">Membrane</keyword>
<evidence type="ECO:0000256" key="3">
    <source>
        <dbReference type="ARBA" id="ARBA00022622"/>
    </source>
</evidence>
<dbReference type="AlphaFoldDB" id="A0A8J6EKI3"/>
<keyword evidence="3" id="KW-0336">GPI-anchor</keyword>
<feature type="signal peptide" evidence="10">
    <location>
        <begin position="1"/>
        <end position="24"/>
    </location>
</feature>
<dbReference type="GO" id="GO:0035036">
    <property type="term" value="P:sperm-egg recognition"/>
    <property type="evidence" value="ECO:0007669"/>
    <property type="project" value="TreeGrafter"/>
</dbReference>
<dbReference type="Proteomes" id="UP000770717">
    <property type="component" value="Unassembled WGS sequence"/>
</dbReference>
<evidence type="ECO:0000256" key="7">
    <source>
        <dbReference type="ARBA" id="ARBA00023180"/>
    </source>
</evidence>
<keyword evidence="4 10" id="KW-0732">Signal</keyword>
<evidence type="ECO:0000256" key="4">
    <source>
        <dbReference type="ARBA" id="ARBA00022729"/>
    </source>
</evidence>
<dbReference type="GO" id="GO:0098552">
    <property type="term" value="C:side of membrane"/>
    <property type="evidence" value="ECO:0007669"/>
    <property type="project" value="UniProtKB-KW"/>
</dbReference>
<evidence type="ECO:0000256" key="2">
    <source>
        <dbReference type="ARBA" id="ARBA00022475"/>
    </source>
</evidence>
<dbReference type="PANTHER" id="PTHR47613:SF1">
    <property type="entry name" value="SPERM ACROSOME MEMBRANE-ASSOCIATED PROTEIN 4"/>
    <property type="match status" value="1"/>
</dbReference>
<feature type="chain" id="PRO_5035154084" description="UPAR/Ly6 domain-containing protein" evidence="10">
    <location>
        <begin position="25"/>
        <end position="123"/>
    </location>
</feature>
<dbReference type="Pfam" id="PF00021">
    <property type="entry name" value="UPAR_LY6"/>
    <property type="match status" value="1"/>
</dbReference>
<proteinExistence type="inferred from homology"/>
<dbReference type="EMBL" id="WNTK01000223">
    <property type="protein sequence ID" value="KAG9470773.1"/>
    <property type="molecule type" value="Genomic_DNA"/>
</dbReference>
<evidence type="ECO:0000256" key="1">
    <source>
        <dbReference type="ARBA" id="ARBA00004609"/>
    </source>
</evidence>
<comment type="caution">
    <text evidence="12">The sequence shown here is derived from an EMBL/GenBank/DDBJ whole genome shotgun (WGS) entry which is preliminary data.</text>
</comment>
<dbReference type="GO" id="GO:0005886">
    <property type="term" value="C:plasma membrane"/>
    <property type="evidence" value="ECO:0007669"/>
    <property type="project" value="UniProtKB-SubCell"/>
</dbReference>
<keyword evidence="6" id="KW-1015">Disulfide bond</keyword>
<protein>
    <recommendedName>
        <fullName evidence="11">UPAR/Ly6 domain-containing protein</fullName>
    </recommendedName>
</protein>
<keyword evidence="7" id="KW-0325">Glycoprotein</keyword>
<comment type="similarity">
    <text evidence="9">Belongs to the SPACA4/bouncer family.</text>
</comment>
<organism evidence="12 13">
    <name type="scientific">Eleutherodactylus coqui</name>
    <name type="common">Puerto Rican coqui</name>
    <dbReference type="NCBI Taxonomy" id="57060"/>
    <lineage>
        <taxon>Eukaryota</taxon>
        <taxon>Metazoa</taxon>
        <taxon>Chordata</taxon>
        <taxon>Craniata</taxon>
        <taxon>Vertebrata</taxon>
        <taxon>Euteleostomi</taxon>
        <taxon>Amphibia</taxon>
        <taxon>Batrachia</taxon>
        <taxon>Anura</taxon>
        <taxon>Neobatrachia</taxon>
        <taxon>Hyloidea</taxon>
        <taxon>Eleutherodactylidae</taxon>
        <taxon>Eleutherodactylinae</taxon>
        <taxon>Eleutherodactylus</taxon>
        <taxon>Eleutherodactylus</taxon>
    </lineage>
</organism>
<dbReference type="SUPFAM" id="SSF57302">
    <property type="entry name" value="Snake toxin-like"/>
    <property type="match status" value="1"/>
</dbReference>
<dbReference type="PANTHER" id="PTHR47613">
    <property type="entry name" value="SPERM ACROSOME MEMBRANE-ASSOCIATED PROTEIN 4"/>
    <property type="match status" value="1"/>
</dbReference>
<dbReference type="InterPro" id="IPR045860">
    <property type="entry name" value="Snake_toxin-like_sf"/>
</dbReference>
<reference evidence="12" key="1">
    <citation type="thesis" date="2020" institute="ProQuest LLC" country="789 East Eisenhower Parkway, Ann Arbor, MI, USA">
        <title>Comparative Genomics and Chromosome Evolution.</title>
        <authorList>
            <person name="Mudd A.B."/>
        </authorList>
    </citation>
    <scope>NUCLEOTIDE SEQUENCE</scope>
    <source>
        <strain evidence="12">HN-11 Male</strain>
        <tissue evidence="12">Kidney and liver</tissue>
    </source>
</reference>
<evidence type="ECO:0000313" key="12">
    <source>
        <dbReference type="EMBL" id="KAG9470773.1"/>
    </source>
</evidence>